<dbReference type="PANTHER" id="PTHR38033:SF1">
    <property type="entry name" value="DOTU FAMILY TYPE IV_VI SECRETION SYSTEM PROTEIN"/>
    <property type="match status" value="1"/>
</dbReference>
<evidence type="ECO:0000256" key="2">
    <source>
        <dbReference type="SAM" id="Phobius"/>
    </source>
</evidence>
<sequence>MAISVQEPAATAPPIGQGRLAADRPQPRTVEAPSGFRLRGYHLNPFVDAANPLLGMVIRARDLTTLDNVAGLYQQVVEEIQAIQQELTGQGYDQSTLLAFRYVLCAFVDEAVMGTEWGRQSNWSRYSLLSRFHDETWGGEKVFSILARLQQEPKRYESLLTFIYLCLCLGFKGRYRIQPGGQDEYQRIVRALGDQLSSLQGVDNEGLTEPERHITRSGSHSGTGIPLWLIYGLFGLVAVGLYLAMSWSLDQQAAEVTGLLSQIIEQTGK</sequence>
<dbReference type="Gene3D" id="1.25.40.590">
    <property type="entry name" value="Type IV / VI secretion system, DotU"/>
    <property type="match status" value="1"/>
</dbReference>
<feature type="domain" description="Type IV / VI secretion system DotU" evidence="3">
    <location>
        <begin position="45"/>
        <end position="247"/>
    </location>
</feature>
<feature type="region of interest" description="Disordered" evidence="1">
    <location>
        <begin position="1"/>
        <end position="28"/>
    </location>
</feature>
<evidence type="ECO:0000313" key="5">
    <source>
        <dbReference type="Proteomes" id="UP000275461"/>
    </source>
</evidence>
<dbReference type="RefSeq" id="WP_121442096.1">
    <property type="nucleotide sequence ID" value="NZ_RCDA01000001.1"/>
</dbReference>
<name>A0A498C931_9GAMM</name>
<dbReference type="OrthoDB" id="345640at2"/>
<evidence type="ECO:0000256" key="1">
    <source>
        <dbReference type="SAM" id="MobiDB-lite"/>
    </source>
</evidence>
<dbReference type="AlphaFoldDB" id="A0A498C931"/>
<organism evidence="4 5">
    <name type="scientific">Alkalispirillum mobile</name>
    <dbReference type="NCBI Taxonomy" id="85925"/>
    <lineage>
        <taxon>Bacteria</taxon>
        <taxon>Pseudomonadati</taxon>
        <taxon>Pseudomonadota</taxon>
        <taxon>Gammaproteobacteria</taxon>
        <taxon>Chromatiales</taxon>
        <taxon>Ectothiorhodospiraceae</taxon>
        <taxon>Alkalispirillum</taxon>
    </lineage>
</organism>
<keyword evidence="2" id="KW-1133">Transmembrane helix</keyword>
<accession>A0A498C931</accession>
<keyword evidence="5" id="KW-1185">Reference proteome</keyword>
<dbReference type="EMBL" id="RCDA01000001">
    <property type="protein sequence ID" value="RLK51707.1"/>
    <property type="molecule type" value="Genomic_DNA"/>
</dbReference>
<dbReference type="InterPro" id="IPR038522">
    <property type="entry name" value="T4/T6SS_DotU_sf"/>
</dbReference>
<keyword evidence="2" id="KW-0472">Membrane</keyword>
<dbReference type="NCBIfam" id="NF038228">
    <property type="entry name" value="IcmH_DotU_IVB"/>
    <property type="match status" value="1"/>
</dbReference>
<feature type="transmembrane region" description="Helical" evidence="2">
    <location>
        <begin position="225"/>
        <end position="244"/>
    </location>
</feature>
<dbReference type="NCBIfam" id="TIGR03349">
    <property type="entry name" value="IV_VI_DotU"/>
    <property type="match status" value="1"/>
</dbReference>
<evidence type="ECO:0000313" key="4">
    <source>
        <dbReference type="EMBL" id="RLK51707.1"/>
    </source>
</evidence>
<dbReference type="Pfam" id="PF09850">
    <property type="entry name" value="DotU"/>
    <property type="match status" value="1"/>
</dbReference>
<protein>
    <submittedName>
        <fullName evidence="4">Type VI secretion system protein ImpK</fullName>
    </submittedName>
</protein>
<evidence type="ECO:0000259" key="3">
    <source>
        <dbReference type="Pfam" id="PF09850"/>
    </source>
</evidence>
<dbReference type="Proteomes" id="UP000275461">
    <property type="component" value="Unassembled WGS sequence"/>
</dbReference>
<comment type="caution">
    <text evidence="4">The sequence shown here is derived from an EMBL/GenBank/DDBJ whole genome shotgun (WGS) entry which is preliminary data.</text>
</comment>
<dbReference type="InterPro" id="IPR017732">
    <property type="entry name" value="T4/T6SS_DotU"/>
</dbReference>
<keyword evidence="2" id="KW-0812">Transmembrane</keyword>
<reference evidence="4 5" key="1">
    <citation type="submission" date="2018-10" db="EMBL/GenBank/DDBJ databases">
        <title>Genomic Encyclopedia of Type Strains, Phase IV (KMG-IV): sequencing the most valuable type-strain genomes for metagenomic binning, comparative biology and taxonomic classification.</title>
        <authorList>
            <person name="Goeker M."/>
        </authorList>
    </citation>
    <scope>NUCLEOTIDE SEQUENCE [LARGE SCALE GENOMIC DNA]</scope>
    <source>
        <strain evidence="4 5">DSM 12769</strain>
    </source>
</reference>
<proteinExistence type="predicted"/>
<dbReference type="PANTHER" id="PTHR38033">
    <property type="entry name" value="MEMBRANE PROTEIN-RELATED"/>
    <property type="match status" value="1"/>
</dbReference>
<gene>
    <name evidence="4" type="ORF">DFR31_1653</name>
</gene>